<protein>
    <submittedName>
        <fullName evidence="1">Uncharacterized protein</fullName>
    </submittedName>
</protein>
<comment type="caution">
    <text evidence="1">The sequence shown here is derived from an EMBL/GenBank/DDBJ whole genome shotgun (WGS) entry which is preliminary data.</text>
</comment>
<proteinExistence type="predicted"/>
<accession>A0AAE3FWQ7</accession>
<dbReference type="Proteomes" id="UP001203207">
    <property type="component" value="Unassembled WGS sequence"/>
</dbReference>
<evidence type="ECO:0000313" key="1">
    <source>
        <dbReference type="EMBL" id="MCL9816992.1"/>
    </source>
</evidence>
<reference evidence="1" key="1">
    <citation type="journal article" date="2022" name="Syst. Appl. Microbiol.">
        <title>Natronocalculus amylovorans gen. nov., sp. nov., and Natranaeroarchaeum aerophilus sp. nov., dominant culturable amylolytic natronoarchaea from hypersaline soda lakes in southwestern Siberia.</title>
        <authorList>
            <person name="Sorokin D.Y."/>
            <person name="Elcheninov A.G."/>
            <person name="Khizhniak T.V."/>
            <person name="Koenen M."/>
            <person name="Bale N.J."/>
            <person name="Damste J.S.S."/>
            <person name="Kublanov I.V."/>
        </authorList>
    </citation>
    <scope>NUCLEOTIDE SEQUENCE</scope>
    <source>
        <strain evidence="1">AArc-St2</strain>
    </source>
</reference>
<dbReference type="SUPFAM" id="SSF75011">
    <property type="entry name" value="3-carboxy-cis,cis-mucoante lactonizing enzyme"/>
    <property type="match status" value="1"/>
</dbReference>
<dbReference type="AlphaFoldDB" id="A0AAE3FWQ7"/>
<dbReference type="EMBL" id="JAKRVX010000003">
    <property type="protein sequence ID" value="MCL9816992.1"/>
    <property type="molecule type" value="Genomic_DNA"/>
</dbReference>
<gene>
    <name evidence="1" type="ORF">AArcSt2_08555</name>
</gene>
<organism evidence="1 2">
    <name type="scientific">Natronocalculus amylovorans</name>
    <dbReference type="NCBI Taxonomy" id="2917812"/>
    <lineage>
        <taxon>Archaea</taxon>
        <taxon>Methanobacteriati</taxon>
        <taxon>Methanobacteriota</taxon>
        <taxon>Stenosarchaea group</taxon>
        <taxon>Halobacteria</taxon>
        <taxon>Halobacteriales</taxon>
        <taxon>Haloferacaceae</taxon>
        <taxon>Natronocalculus</taxon>
    </lineage>
</organism>
<dbReference type="RefSeq" id="WP_250583931.1">
    <property type="nucleotide sequence ID" value="NZ_JAKRVX010000003.1"/>
</dbReference>
<evidence type="ECO:0000313" key="2">
    <source>
        <dbReference type="Proteomes" id="UP001203207"/>
    </source>
</evidence>
<reference evidence="1" key="2">
    <citation type="submission" date="2022-02" db="EMBL/GenBank/DDBJ databases">
        <authorList>
            <person name="Elcheninov A.G."/>
            <person name="Sorokin D.Y."/>
            <person name="Kublanov I.V."/>
        </authorList>
    </citation>
    <scope>NUCLEOTIDE SEQUENCE</scope>
    <source>
        <strain evidence="1">AArc-St2</strain>
    </source>
</reference>
<keyword evidence="2" id="KW-1185">Reference proteome</keyword>
<name>A0AAE3FWQ7_9EURY</name>
<sequence length="450" mass="48790">MKRRQLILLSGATIGLGSALGTGAFSSVTAERTATINVAEDSTAYLRLDAKNSSTDIVYQNDENEIQIELDKVNANAITTIENAFEIQNLGTQHICLSVSVSTGDDLSEDDIDDVLQFTLTDFDNEPNLLTDGPFEMESLSAGEDAAQNESSVTIRIDTTEYSAGSELVNGITFSAEAGSCSVDEEPEQPDTKHVYGTGFDDELYKIEISDNPGITATSLGELEGNDEVDTTPNAVSYDAGNKRMYYTVDDSNDGRSKLWFFNKDSDNKPANSDGKRLNGDRVVGSSWYEDEYYYIPNHDDTVYKVGFNIDGTVDENTKIDEFEEFNDGDSYTFGDIAIDSEGMLYASTTEGDFFSLNLESSDGEFKDDYGDGAGNLQLGFSGEEGDQTLYGHDAGDGEFYEITIDGGNITTQPLGKVEGGDGTLKFTDLANGIPPMTDIDEVIDAPPTE</sequence>